<evidence type="ECO:0008006" key="2">
    <source>
        <dbReference type="Google" id="ProtNLM"/>
    </source>
</evidence>
<reference evidence="1" key="1">
    <citation type="submission" date="2016-10" db="EMBL/GenBank/DDBJ databases">
        <authorList>
            <person name="de Groot N.N."/>
        </authorList>
    </citation>
    <scope>NUCLEOTIDE SEQUENCE</scope>
</reference>
<organism evidence="1">
    <name type="scientific">hydrothermal vent metagenome</name>
    <dbReference type="NCBI Taxonomy" id="652676"/>
    <lineage>
        <taxon>unclassified sequences</taxon>
        <taxon>metagenomes</taxon>
        <taxon>ecological metagenomes</taxon>
    </lineage>
</organism>
<accession>A0A1W1CJA7</accession>
<sequence>MKKITAFLAVGAAVFALSGCGSGYDNGYDDGYNDGFYDGTRVPVDNMTTLFIRDINGFSAGGVHYTCVDPEGYVTDDYVTAPNGEFTFYPGERCTFDLYGFGGTPDDPLFIEDDTGFGKGDIPYACDGGDGGLTYPDGGFEYFPNDICTFYL</sequence>
<dbReference type="PROSITE" id="PS51257">
    <property type="entry name" value="PROKAR_LIPOPROTEIN"/>
    <property type="match status" value="1"/>
</dbReference>
<name>A0A1W1CJA7_9ZZZZ</name>
<dbReference type="EMBL" id="FPHL01000041">
    <property type="protein sequence ID" value="SFV65802.1"/>
    <property type="molecule type" value="Genomic_DNA"/>
</dbReference>
<proteinExistence type="predicted"/>
<evidence type="ECO:0000313" key="1">
    <source>
        <dbReference type="EMBL" id="SFV65802.1"/>
    </source>
</evidence>
<gene>
    <name evidence="1" type="ORF">MNB_SV-10-1339</name>
</gene>
<dbReference type="AlphaFoldDB" id="A0A1W1CJA7"/>
<protein>
    <recommendedName>
        <fullName evidence="2">Lipoprotein</fullName>
    </recommendedName>
</protein>